<dbReference type="PANTHER" id="PTHR47506">
    <property type="entry name" value="TRANSCRIPTIONAL REGULATORY PROTEIN"/>
    <property type="match status" value="1"/>
</dbReference>
<dbReference type="PROSITE" id="PS50977">
    <property type="entry name" value="HTH_TETR_2"/>
    <property type="match status" value="1"/>
</dbReference>
<name>A0A8J7VXS1_9FIRM</name>
<keyword evidence="1" id="KW-0805">Transcription regulation</keyword>
<reference evidence="6" key="1">
    <citation type="submission" date="2021-04" db="EMBL/GenBank/DDBJ databases">
        <title>Sinoanaerobacter chloroacetimidivorans sp. nov., an obligate anaerobic bacterium isolated from anaerobic sludge.</title>
        <authorList>
            <person name="Bao Y."/>
        </authorList>
    </citation>
    <scope>NUCLEOTIDE SEQUENCE</scope>
    <source>
        <strain evidence="6">BAD-6</strain>
    </source>
</reference>
<protein>
    <submittedName>
        <fullName evidence="6">TetR/AcrR family transcriptional regulator</fullName>
    </submittedName>
</protein>
<accession>A0A8J7VXS1</accession>
<comment type="caution">
    <text evidence="6">The sequence shown here is derived from an EMBL/GenBank/DDBJ whole genome shotgun (WGS) entry which is preliminary data.</text>
</comment>
<dbReference type="InterPro" id="IPR009057">
    <property type="entry name" value="Homeodomain-like_sf"/>
</dbReference>
<proteinExistence type="predicted"/>
<keyword evidence="7" id="KW-1185">Reference proteome</keyword>
<keyword evidence="3" id="KW-0804">Transcription</keyword>
<dbReference type="EMBL" id="JAGSND010000002">
    <property type="protein sequence ID" value="MBR0597012.1"/>
    <property type="molecule type" value="Genomic_DNA"/>
</dbReference>
<dbReference type="InterPro" id="IPR001647">
    <property type="entry name" value="HTH_TetR"/>
</dbReference>
<evidence type="ECO:0000259" key="5">
    <source>
        <dbReference type="PROSITE" id="PS50977"/>
    </source>
</evidence>
<evidence type="ECO:0000256" key="3">
    <source>
        <dbReference type="ARBA" id="ARBA00023163"/>
    </source>
</evidence>
<sequence>MGTLASKANQSQKILWTAFHCLSSKGYANVSMRDIAEEAGVALSQLNYHFKTKEGLYMEVIRMMMQQFLLEVDEELKSVADSKEKIGSLIGYFNRLLRKRTELFRLFLDFTAQSIWVPNFKSLLKELFQNLSEIIEKHILTDENMNGRREQYSPKSLSKLILGALYGTSVQILLEFEEEHDFASLDLVEMIVT</sequence>
<gene>
    <name evidence="6" type="ORF">KCX82_03925</name>
</gene>
<keyword evidence="2 4" id="KW-0238">DNA-binding</keyword>
<dbReference type="GO" id="GO:0003677">
    <property type="term" value="F:DNA binding"/>
    <property type="evidence" value="ECO:0007669"/>
    <property type="project" value="UniProtKB-UniRule"/>
</dbReference>
<dbReference type="RefSeq" id="WP_227017144.1">
    <property type="nucleotide sequence ID" value="NZ_JAGSND010000002.1"/>
</dbReference>
<dbReference type="AlphaFoldDB" id="A0A8J7VXS1"/>
<dbReference type="PANTHER" id="PTHR47506:SF6">
    <property type="entry name" value="HTH-TYPE TRANSCRIPTIONAL REPRESSOR NEMR"/>
    <property type="match status" value="1"/>
</dbReference>
<dbReference type="SUPFAM" id="SSF46689">
    <property type="entry name" value="Homeodomain-like"/>
    <property type="match status" value="1"/>
</dbReference>
<dbReference type="Proteomes" id="UP000675664">
    <property type="component" value="Unassembled WGS sequence"/>
</dbReference>
<evidence type="ECO:0000256" key="4">
    <source>
        <dbReference type="PROSITE-ProRule" id="PRU00335"/>
    </source>
</evidence>
<evidence type="ECO:0000313" key="7">
    <source>
        <dbReference type="Proteomes" id="UP000675664"/>
    </source>
</evidence>
<evidence type="ECO:0000256" key="2">
    <source>
        <dbReference type="ARBA" id="ARBA00023125"/>
    </source>
</evidence>
<organism evidence="6 7">
    <name type="scientific">Sinanaerobacter chloroacetimidivorans</name>
    <dbReference type="NCBI Taxonomy" id="2818044"/>
    <lineage>
        <taxon>Bacteria</taxon>
        <taxon>Bacillati</taxon>
        <taxon>Bacillota</taxon>
        <taxon>Clostridia</taxon>
        <taxon>Peptostreptococcales</taxon>
        <taxon>Anaerovoracaceae</taxon>
        <taxon>Sinanaerobacter</taxon>
    </lineage>
</organism>
<feature type="DNA-binding region" description="H-T-H motif" evidence="4">
    <location>
        <begin position="31"/>
        <end position="50"/>
    </location>
</feature>
<reference evidence="6" key="2">
    <citation type="submission" date="2021-04" db="EMBL/GenBank/DDBJ databases">
        <authorList>
            <person name="Liu J."/>
        </authorList>
    </citation>
    <scope>NUCLEOTIDE SEQUENCE</scope>
    <source>
        <strain evidence="6">BAD-6</strain>
    </source>
</reference>
<evidence type="ECO:0000256" key="1">
    <source>
        <dbReference type="ARBA" id="ARBA00023015"/>
    </source>
</evidence>
<evidence type="ECO:0000313" key="6">
    <source>
        <dbReference type="EMBL" id="MBR0597012.1"/>
    </source>
</evidence>
<dbReference type="Gene3D" id="1.10.357.10">
    <property type="entry name" value="Tetracycline Repressor, domain 2"/>
    <property type="match status" value="1"/>
</dbReference>
<dbReference type="PRINTS" id="PR00455">
    <property type="entry name" value="HTHTETR"/>
</dbReference>
<feature type="domain" description="HTH tetR-type" evidence="5">
    <location>
        <begin position="8"/>
        <end position="68"/>
    </location>
</feature>
<dbReference type="Pfam" id="PF00440">
    <property type="entry name" value="TetR_N"/>
    <property type="match status" value="1"/>
</dbReference>